<gene>
    <name evidence="7" type="ORF">CRD60_01810</name>
</gene>
<keyword evidence="5 6" id="KW-0472">Membrane</keyword>
<evidence type="ECO:0000256" key="1">
    <source>
        <dbReference type="ARBA" id="ARBA00004651"/>
    </source>
</evidence>
<evidence type="ECO:0000313" key="7">
    <source>
        <dbReference type="EMBL" id="RBP98605.1"/>
    </source>
</evidence>
<dbReference type="PIRSF" id="PIRSF035875">
    <property type="entry name" value="RNase_BN"/>
    <property type="match status" value="1"/>
</dbReference>
<dbReference type="PANTHER" id="PTHR30213:SF1">
    <property type="entry name" value="INNER MEMBRANE PROTEIN YHJD"/>
    <property type="match status" value="1"/>
</dbReference>
<keyword evidence="4 6" id="KW-1133">Transmembrane helix</keyword>
<keyword evidence="2" id="KW-1003">Cell membrane</keyword>
<dbReference type="PANTHER" id="PTHR30213">
    <property type="entry name" value="INNER MEMBRANE PROTEIN YHJD"/>
    <property type="match status" value="1"/>
</dbReference>
<name>A0A366KA32_9BIFI</name>
<evidence type="ECO:0000313" key="8">
    <source>
        <dbReference type="Proteomes" id="UP000252530"/>
    </source>
</evidence>
<dbReference type="RefSeq" id="WP_113859578.1">
    <property type="nucleotide sequence ID" value="NZ_PDCG01000001.1"/>
</dbReference>
<dbReference type="Proteomes" id="UP000252530">
    <property type="component" value="Unassembled WGS sequence"/>
</dbReference>
<feature type="transmembrane region" description="Helical" evidence="6">
    <location>
        <begin position="195"/>
        <end position="215"/>
    </location>
</feature>
<feature type="transmembrane region" description="Helical" evidence="6">
    <location>
        <begin position="253"/>
        <end position="270"/>
    </location>
</feature>
<feature type="transmembrane region" description="Helical" evidence="6">
    <location>
        <begin position="41"/>
        <end position="64"/>
    </location>
</feature>
<dbReference type="AlphaFoldDB" id="A0A366KA32"/>
<proteinExistence type="predicted"/>
<evidence type="ECO:0000256" key="6">
    <source>
        <dbReference type="SAM" id="Phobius"/>
    </source>
</evidence>
<protein>
    <submittedName>
        <fullName evidence="7">Uncharacterized protein</fullName>
    </submittedName>
</protein>
<sequence>MGRLREKLGQLLVLWTDSLPGRVLARYQNRRGPLLASGLAYGLLFAFFALLWTIFSIFGVFVSGNKAFRDYLISAVGDFLPGLAQDFLKPSLVDRISGTLTWTGLVTLVIFWWTITSWMDALRKAVGAMFDSDGDDLALIKAKAHDTLAILLVAILLVLSTAAGAVSGGLVRWFLGLIHISSSSLAGSFLVDLAGLGSGLLLNFLLFLVILCIVAHVKVGRYTLMGAGLGALSVSLMQLLATRLLTGASRNPLLAPFAAIIGVLIWFNLVSQVMVICSSFIAECEQGGEEPQNRATA</sequence>
<dbReference type="EMBL" id="PDCG01000001">
    <property type="protein sequence ID" value="RBP98605.1"/>
    <property type="molecule type" value="Genomic_DNA"/>
</dbReference>
<evidence type="ECO:0000256" key="4">
    <source>
        <dbReference type="ARBA" id="ARBA00022989"/>
    </source>
</evidence>
<comment type="caution">
    <text evidence="7">The sequence shown here is derived from an EMBL/GenBank/DDBJ whole genome shotgun (WGS) entry which is preliminary data.</text>
</comment>
<feature type="transmembrane region" description="Helical" evidence="6">
    <location>
        <begin position="148"/>
        <end position="175"/>
    </location>
</feature>
<dbReference type="OrthoDB" id="3229302at2"/>
<keyword evidence="8" id="KW-1185">Reference proteome</keyword>
<feature type="transmembrane region" description="Helical" evidence="6">
    <location>
        <begin position="100"/>
        <end position="119"/>
    </location>
</feature>
<keyword evidence="3 6" id="KW-0812">Transmembrane</keyword>
<evidence type="ECO:0000256" key="2">
    <source>
        <dbReference type="ARBA" id="ARBA00022475"/>
    </source>
</evidence>
<organism evidence="7 8">
    <name type="scientific">Bifidobacterium aemilianum</name>
    <dbReference type="NCBI Taxonomy" id="2493120"/>
    <lineage>
        <taxon>Bacteria</taxon>
        <taxon>Bacillati</taxon>
        <taxon>Actinomycetota</taxon>
        <taxon>Actinomycetes</taxon>
        <taxon>Bifidobacteriales</taxon>
        <taxon>Bifidobacteriaceae</taxon>
        <taxon>Bifidobacterium</taxon>
    </lineage>
</organism>
<accession>A0A366KA32</accession>
<feature type="transmembrane region" description="Helical" evidence="6">
    <location>
        <begin position="222"/>
        <end position="241"/>
    </location>
</feature>
<evidence type="ECO:0000256" key="3">
    <source>
        <dbReference type="ARBA" id="ARBA00022692"/>
    </source>
</evidence>
<dbReference type="Pfam" id="PF03631">
    <property type="entry name" value="Virul_fac_BrkB"/>
    <property type="match status" value="1"/>
</dbReference>
<reference evidence="7 8" key="1">
    <citation type="submission" date="2017-10" db="EMBL/GenBank/DDBJ databases">
        <title>Bifidobacterium xylocopum sp. nov. and Bifidobacterium aemilianum sp. nov., from the carpenter bee (Xylocopa violacea) digestive tract.</title>
        <authorList>
            <person name="Alberoni D."/>
            <person name="Baffoni L."/>
            <person name="Di Gioia D."/>
            <person name="Gaggia F."/>
            <person name="Biavati B."/>
        </authorList>
    </citation>
    <scope>NUCLEOTIDE SEQUENCE [LARGE SCALE GENOMIC DNA]</scope>
    <source>
        <strain evidence="7 8">XV10</strain>
    </source>
</reference>
<evidence type="ECO:0000256" key="5">
    <source>
        <dbReference type="ARBA" id="ARBA00023136"/>
    </source>
</evidence>
<comment type="subcellular location">
    <subcellularLocation>
        <location evidence="1">Cell membrane</location>
        <topology evidence="1">Multi-pass membrane protein</topology>
    </subcellularLocation>
</comment>
<dbReference type="InterPro" id="IPR017039">
    <property type="entry name" value="Virul_fac_BrkB"/>
</dbReference>
<dbReference type="GO" id="GO:0005886">
    <property type="term" value="C:plasma membrane"/>
    <property type="evidence" value="ECO:0007669"/>
    <property type="project" value="UniProtKB-SubCell"/>
</dbReference>